<feature type="domain" description="NADH:quinone oxidoreductase/Mrp antiporter transmembrane" evidence="4">
    <location>
        <begin position="2"/>
        <end position="61"/>
    </location>
</feature>
<dbReference type="GO" id="GO:0009507">
    <property type="term" value="C:chloroplast"/>
    <property type="evidence" value="ECO:0007669"/>
    <property type="project" value="TreeGrafter"/>
</dbReference>
<evidence type="ECO:0000313" key="5">
    <source>
        <dbReference type="EMBL" id="VFU33652.1"/>
    </source>
</evidence>
<dbReference type="GO" id="GO:0003954">
    <property type="term" value="F:NADH dehydrogenase activity"/>
    <property type="evidence" value="ECO:0007669"/>
    <property type="project" value="TreeGrafter"/>
</dbReference>
<evidence type="ECO:0000256" key="1">
    <source>
        <dbReference type="ARBA" id="ARBA00022967"/>
    </source>
</evidence>
<keyword evidence="1" id="KW-1278">Translocase</keyword>
<keyword evidence="3" id="KW-0812">Transmembrane</keyword>
<dbReference type="GO" id="GO:0042773">
    <property type="term" value="P:ATP synthesis coupled electron transport"/>
    <property type="evidence" value="ECO:0007669"/>
    <property type="project" value="InterPro"/>
</dbReference>
<dbReference type="GO" id="GO:0015990">
    <property type="term" value="P:electron transport coupled proton transport"/>
    <property type="evidence" value="ECO:0007669"/>
    <property type="project" value="TreeGrafter"/>
</dbReference>
<keyword evidence="2" id="KW-0520">NAD</keyword>
<evidence type="ECO:0000259" key="4">
    <source>
        <dbReference type="Pfam" id="PF00361"/>
    </source>
</evidence>
<dbReference type="AlphaFoldDB" id="A0A6N2L2F6"/>
<protein>
    <recommendedName>
        <fullName evidence="4">NADH:quinone oxidoreductase/Mrp antiporter transmembrane domain-containing protein</fullName>
    </recommendedName>
</protein>
<gene>
    <name evidence="5" type="ORF">SVIM_LOCUS155768</name>
</gene>
<dbReference type="Pfam" id="PF00361">
    <property type="entry name" value="Proton_antipo_M"/>
    <property type="match status" value="1"/>
</dbReference>
<dbReference type="GO" id="GO:0008137">
    <property type="term" value="F:NADH dehydrogenase (ubiquinone) activity"/>
    <property type="evidence" value="ECO:0007669"/>
    <property type="project" value="InterPro"/>
</dbReference>
<dbReference type="EMBL" id="CAADRP010000915">
    <property type="protein sequence ID" value="VFU33652.1"/>
    <property type="molecule type" value="Genomic_DNA"/>
</dbReference>
<proteinExistence type="predicted"/>
<dbReference type="PANTHER" id="PTHR43507">
    <property type="entry name" value="NADH-UBIQUINONE OXIDOREDUCTASE CHAIN 4"/>
    <property type="match status" value="1"/>
</dbReference>
<feature type="transmembrane region" description="Helical" evidence="3">
    <location>
        <begin position="83"/>
        <end position="105"/>
    </location>
</feature>
<evidence type="ECO:0000256" key="3">
    <source>
        <dbReference type="SAM" id="Phobius"/>
    </source>
</evidence>
<sequence>MGAYGLVRIKWNYYPTPILYFLLGAIQIIYAASTSSGQKNLKKRIAYSSVSHMEQVMIEYVLFILTKWRNGYPNAKNIHDVQYLSLASLALPGMSGFFAELVVFLE</sequence>
<accession>A0A6N2L2F6</accession>
<reference evidence="5" key="1">
    <citation type="submission" date="2019-03" db="EMBL/GenBank/DDBJ databases">
        <authorList>
            <person name="Mank J."/>
            <person name="Almeida P."/>
        </authorList>
    </citation>
    <scope>NUCLEOTIDE SEQUENCE</scope>
    <source>
        <strain evidence="5">78183</strain>
    </source>
</reference>
<organism evidence="5">
    <name type="scientific">Salix viminalis</name>
    <name type="common">Common osier</name>
    <name type="synonym">Basket willow</name>
    <dbReference type="NCBI Taxonomy" id="40686"/>
    <lineage>
        <taxon>Eukaryota</taxon>
        <taxon>Viridiplantae</taxon>
        <taxon>Streptophyta</taxon>
        <taxon>Embryophyta</taxon>
        <taxon>Tracheophyta</taxon>
        <taxon>Spermatophyta</taxon>
        <taxon>Magnoliopsida</taxon>
        <taxon>eudicotyledons</taxon>
        <taxon>Gunneridae</taxon>
        <taxon>Pentapetalae</taxon>
        <taxon>rosids</taxon>
        <taxon>fabids</taxon>
        <taxon>Malpighiales</taxon>
        <taxon>Salicaceae</taxon>
        <taxon>Saliceae</taxon>
        <taxon>Salix</taxon>
    </lineage>
</organism>
<dbReference type="PANTHER" id="PTHR43507:SF21">
    <property type="entry name" value="NAD(P)H-QUINONE OXIDOREDUCTASE CHAIN 4, CHLOROPLASTIC"/>
    <property type="match status" value="1"/>
</dbReference>
<feature type="transmembrane region" description="Helical" evidence="3">
    <location>
        <begin position="12"/>
        <end position="33"/>
    </location>
</feature>
<dbReference type="InterPro" id="IPR003918">
    <property type="entry name" value="NADH_UbQ_OxRdtase"/>
</dbReference>
<dbReference type="InterPro" id="IPR001750">
    <property type="entry name" value="ND/Mrp_TM"/>
</dbReference>
<keyword evidence="3" id="KW-0472">Membrane</keyword>
<keyword evidence="3" id="KW-1133">Transmembrane helix</keyword>
<evidence type="ECO:0000256" key="2">
    <source>
        <dbReference type="ARBA" id="ARBA00023027"/>
    </source>
</evidence>
<name>A0A6N2L2F6_SALVM</name>
<dbReference type="GO" id="GO:0048039">
    <property type="term" value="F:ubiquinone binding"/>
    <property type="evidence" value="ECO:0007669"/>
    <property type="project" value="TreeGrafter"/>
</dbReference>